<organism evidence="1 2">
    <name type="scientific">Pseudomonas petrae</name>
    <dbReference type="NCBI Taxonomy" id="2912190"/>
    <lineage>
        <taxon>Bacteria</taxon>
        <taxon>Pseudomonadati</taxon>
        <taxon>Pseudomonadota</taxon>
        <taxon>Gammaproteobacteria</taxon>
        <taxon>Pseudomonadales</taxon>
        <taxon>Pseudomonadaceae</taxon>
        <taxon>Pseudomonas</taxon>
    </lineage>
</organism>
<dbReference type="InterPro" id="IPR054259">
    <property type="entry name" value="DUF6990"/>
</dbReference>
<gene>
    <name evidence="1" type="ORF">L4G47_07075</name>
</gene>
<reference evidence="1" key="1">
    <citation type="submission" date="2022-01" db="EMBL/GenBank/DDBJ databases">
        <title>Pseudomonas sp. nov. isolated from Antarctic regolith.</title>
        <authorList>
            <person name="Novakova D."/>
            <person name="Sedlar K."/>
        </authorList>
    </citation>
    <scope>NUCLEOTIDE SEQUENCE</scope>
    <source>
        <strain evidence="1">P2647</strain>
    </source>
</reference>
<name>A0ABS9I3M3_9PSED</name>
<dbReference type="RefSeq" id="WP_237251192.1">
    <property type="nucleotide sequence ID" value="NZ_JAKJXH010000005.1"/>
</dbReference>
<dbReference type="Pfam" id="PF22499">
    <property type="entry name" value="DUF6990"/>
    <property type="match status" value="1"/>
</dbReference>
<dbReference type="Proteomes" id="UP001162905">
    <property type="component" value="Unassembled WGS sequence"/>
</dbReference>
<sequence length="183" mass="20268">MNEKDMASILKEQGWVCNKDEVGDYFCVIDMEDTEIQAIPSVGKRADHFRVSLTPSISSKEFSEAVSFISGDGGSHVPIIVSHEGPEKIPSVSRDEIIRLSEKAISWARSQSIEDGLTTYRKLPTHAKGAMPVRHLAALAIAGDTTRLDEYKKSFEKGERLGFVPYVTSDMIDRALIVAQKIK</sequence>
<keyword evidence="2" id="KW-1185">Reference proteome</keyword>
<dbReference type="EMBL" id="JAKJXH010000005">
    <property type="protein sequence ID" value="MCF7541982.1"/>
    <property type="molecule type" value="Genomic_DNA"/>
</dbReference>
<accession>A0ABS9I3M3</accession>
<evidence type="ECO:0000313" key="1">
    <source>
        <dbReference type="EMBL" id="MCF7541982.1"/>
    </source>
</evidence>
<protein>
    <submittedName>
        <fullName evidence="1">Uncharacterized protein</fullName>
    </submittedName>
</protein>
<proteinExistence type="predicted"/>
<evidence type="ECO:0000313" key="2">
    <source>
        <dbReference type="Proteomes" id="UP001162905"/>
    </source>
</evidence>
<comment type="caution">
    <text evidence="1">The sequence shown here is derived from an EMBL/GenBank/DDBJ whole genome shotgun (WGS) entry which is preliminary data.</text>
</comment>